<evidence type="ECO:0000313" key="1">
    <source>
        <dbReference type="EnsemblPlants" id="TuG1812G0200000882.01.T01.cds472665"/>
    </source>
</evidence>
<reference evidence="2" key="1">
    <citation type="journal article" date="2013" name="Nature">
        <title>Draft genome of the wheat A-genome progenitor Triticum urartu.</title>
        <authorList>
            <person name="Ling H.Q."/>
            <person name="Zhao S."/>
            <person name="Liu D."/>
            <person name="Wang J."/>
            <person name="Sun H."/>
            <person name="Zhang C."/>
            <person name="Fan H."/>
            <person name="Li D."/>
            <person name="Dong L."/>
            <person name="Tao Y."/>
            <person name="Gao C."/>
            <person name="Wu H."/>
            <person name="Li Y."/>
            <person name="Cui Y."/>
            <person name="Guo X."/>
            <person name="Zheng S."/>
            <person name="Wang B."/>
            <person name="Yu K."/>
            <person name="Liang Q."/>
            <person name="Yang W."/>
            <person name="Lou X."/>
            <person name="Chen J."/>
            <person name="Feng M."/>
            <person name="Jian J."/>
            <person name="Zhang X."/>
            <person name="Luo G."/>
            <person name="Jiang Y."/>
            <person name="Liu J."/>
            <person name="Wang Z."/>
            <person name="Sha Y."/>
            <person name="Zhang B."/>
            <person name="Wu H."/>
            <person name="Tang D."/>
            <person name="Shen Q."/>
            <person name="Xue P."/>
            <person name="Zou S."/>
            <person name="Wang X."/>
            <person name="Liu X."/>
            <person name="Wang F."/>
            <person name="Yang Y."/>
            <person name="An X."/>
            <person name="Dong Z."/>
            <person name="Zhang K."/>
            <person name="Zhang X."/>
            <person name="Luo M.C."/>
            <person name="Dvorak J."/>
            <person name="Tong Y."/>
            <person name="Wang J."/>
            <person name="Yang H."/>
            <person name="Li Z."/>
            <person name="Wang D."/>
            <person name="Zhang A."/>
            <person name="Wang J."/>
        </authorList>
    </citation>
    <scope>NUCLEOTIDE SEQUENCE</scope>
    <source>
        <strain evidence="2">cv. G1812</strain>
    </source>
</reference>
<proteinExistence type="predicted"/>
<dbReference type="Gramene" id="TuG1812G0200000882.01.T01">
    <property type="protein sequence ID" value="TuG1812G0200000882.01.T01.cds472665"/>
    <property type="gene ID" value="TuG1812G0200000882.01"/>
</dbReference>
<accession>A0A8R7P9Y5</accession>
<keyword evidence="2" id="KW-1185">Reference proteome</keyword>
<reference evidence="1" key="2">
    <citation type="submission" date="2018-03" db="EMBL/GenBank/DDBJ databases">
        <title>The Triticum urartu genome reveals the dynamic nature of wheat genome evolution.</title>
        <authorList>
            <person name="Ling H."/>
            <person name="Ma B."/>
            <person name="Shi X."/>
            <person name="Liu H."/>
            <person name="Dong L."/>
            <person name="Sun H."/>
            <person name="Cao Y."/>
            <person name="Gao Q."/>
            <person name="Zheng S."/>
            <person name="Li Y."/>
            <person name="Yu Y."/>
            <person name="Du H."/>
            <person name="Qi M."/>
            <person name="Li Y."/>
            <person name="Yu H."/>
            <person name="Cui Y."/>
            <person name="Wang N."/>
            <person name="Chen C."/>
            <person name="Wu H."/>
            <person name="Zhao Y."/>
            <person name="Zhang J."/>
            <person name="Li Y."/>
            <person name="Zhou W."/>
            <person name="Zhang B."/>
            <person name="Hu W."/>
            <person name="Eijk M."/>
            <person name="Tang J."/>
            <person name="Witsenboer H."/>
            <person name="Zhao S."/>
            <person name="Li Z."/>
            <person name="Zhang A."/>
            <person name="Wang D."/>
            <person name="Liang C."/>
        </authorList>
    </citation>
    <scope>NUCLEOTIDE SEQUENCE [LARGE SCALE GENOMIC DNA]</scope>
    <source>
        <strain evidence="1">cv. G1812</strain>
    </source>
</reference>
<protein>
    <submittedName>
        <fullName evidence="1">Uncharacterized protein</fullName>
    </submittedName>
</protein>
<dbReference type="AlphaFoldDB" id="A0A8R7P9Y5"/>
<dbReference type="Proteomes" id="UP000015106">
    <property type="component" value="Chromosome 2"/>
</dbReference>
<sequence length="28" mass="3309">MDKPLPREHCLVRRVTTTRPMTSRIADQ</sequence>
<dbReference type="EnsemblPlants" id="TuG1812G0200000882.01.T01">
    <property type="protein sequence ID" value="TuG1812G0200000882.01.T01.cds472665"/>
    <property type="gene ID" value="TuG1812G0200000882.01"/>
</dbReference>
<evidence type="ECO:0000313" key="2">
    <source>
        <dbReference type="Proteomes" id="UP000015106"/>
    </source>
</evidence>
<organism evidence="1 2">
    <name type="scientific">Triticum urartu</name>
    <name type="common">Red wild einkorn</name>
    <name type="synonym">Crithodium urartu</name>
    <dbReference type="NCBI Taxonomy" id="4572"/>
    <lineage>
        <taxon>Eukaryota</taxon>
        <taxon>Viridiplantae</taxon>
        <taxon>Streptophyta</taxon>
        <taxon>Embryophyta</taxon>
        <taxon>Tracheophyta</taxon>
        <taxon>Spermatophyta</taxon>
        <taxon>Magnoliopsida</taxon>
        <taxon>Liliopsida</taxon>
        <taxon>Poales</taxon>
        <taxon>Poaceae</taxon>
        <taxon>BOP clade</taxon>
        <taxon>Pooideae</taxon>
        <taxon>Triticodae</taxon>
        <taxon>Triticeae</taxon>
        <taxon>Triticinae</taxon>
        <taxon>Triticum</taxon>
    </lineage>
</organism>
<reference evidence="1" key="3">
    <citation type="submission" date="2022-06" db="UniProtKB">
        <authorList>
            <consortium name="EnsemblPlants"/>
        </authorList>
    </citation>
    <scope>IDENTIFICATION</scope>
</reference>
<name>A0A8R7P9Y5_TRIUA</name>